<accession>A0A221KDI5</accession>
<keyword evidence="6" id="KW-1185">Reference proteome</keyword>
<evidence type="ECO:0000256" key="1">
    <source>
        <dbReference type="ARBA" id="ARBA00006739"/>
    </source>
</evidence>
<name>A0A221KDI5_VITFI</name>
<evidence type="ECO:0000256" key="2">
    <source>
        <dbReference type="ARBA" id="ARBA00022676"/>
    </source>
</evidence>
<dbReference type="Proteomes" id="UP000199729">
    <property type="component" value="Chromosome"/>
</dbReference>
<dbReference type="InterPro" id="IPR001173">
    <property type="entry name" value="Glyco_trans_2-like"/>
</dbReference>
<gene>
    <name evidence="5" type="ORF">VITFI_CDS1129</name>
</gene>
<dbReference type="InterPro" id="IPR029044">
    <property type="entry name" value="Nucleotide-diphossugar_trans"/>
</dbReference>
<organism evidence="5 6">
    <name type="scientific">Vitreoscilla filiformis</name>
    <dbReference type="NCBI Taxonomy" id="63"/>
    <lineage>
        <taxon>Bacteria</taxon>
        <taxon>Pseudomonadati</taxon>
        <taxon>Pseudomonadota</taxon>
        <taxon>Betaproteobacteria</taxon>
        <taxon>Neisseriales</taxon>
        <taxon>Neisseriaceae</taxon>
        <taxon>Vitreoscilla</taxon>
    </lineage>
</organism>
<evidence type="ECO:0000313" key="6">
    <source>
        <dbReference type="Proteomes" id="UP000199729"/>
    </source>
</evidence>
<sequence length="870" mass="96981">MKRKRSWIAIPQRALDAKIMWWSLCGLRWLRRRWGIGHATLTAEMLLTQRTGLFDKDFYQSQLHQAQLSAQGQSLLQHYVEHGDAQGLAPAPLFDVDHYDAHCCAGSAARRGLNRALHYALVARFASKTPSPWFDPDHYLRTYPDVRTAGVEPFAHFLHSGWNEGRSPLPGLDIQRLLRLRPGLYAGTARAGDGLAALHLSAENRGAGNKLADALPDVLDPLTWADLQPRRWATEPTLDVFVPVYAGLRETLRCLWTVLTTPVRTPHRVVVINDAGPEPELNAMLRSLAARDLFILEQHERNQGFVKTVNHGFRLAAARDVLILNSDTEVYNDWLDRLVAQMHAHPRLGTLTPLSNNATICSYPQTLMDNRLPLEVSHAELDRLAAQVNSGRHVPAPTGVGFCMYIRQEALAQVGGLDERHFGRGYGEENDLCQRMLRKGWINGIACDVYVRHVGSVSFQSEATGRIRKALKTLARLHPNYEADVARYIAEDPTRPSRVRLDLARMAQHATERNVLLVCHNRGGGTERHLMEQARELVDQGCGVFELRPAAKPGPYATLTHADLLGLPNLAALELHPSDLFDEALRRLRITEIHVHHLVDFDASVGRHLLAAAQRHRIPIRLTVHDYHWMCPRVNLVTPAGRYCGEPDAAGCDRCLAQAPEVPGVRSIRVWREDAQRWLHTARQVVVPSVDVARRLATLAPHATVSLEPHEHDIQPGMVAHHPALAHEGVRVLVIGAISPIKGMDVLLELLPLARVQQPVCELLLLGYSSDDARLAAAGVRLLGRYTDDQLLARIEQADPHLIFIPSIWPETYCYVLSGALRSGRKVAVFDLGAQADRTRQHDAQHLVLPLALAEQPDELLACLLSAARC</sequence>
<dbReference type="SUPFAM" id="SSF53756">
    <property type="entry name" value="UDP-Glycosyltransferase/glycogen phosphorylase"/>
    <property type="match status" value="1"/>
</dbReference>
<dbReference type="RefSeq" id="WP_089416133.1">
    <property type="nucleotide sequence ID" value="NZ_CP022423.1"/>
</dbReference>
<dbReference type="AlphaFoldDB" id="A0A221KDI5"/>
<dbReference type="GO" id="GO:0016757">
    <property type="term" value="F:glycosyltransferase activity"/>
    <property type="evidence" value="ECO:0007669"/>
    <property type="project" value="UniProtKB-KW"/>
</dbReference>
<comment type="similarity">
    <text evidence="1">Belongs to the glycosyltransferase 2 family.</text>
</comment>
<dbReference type="EMBL" id="CP022423">
    <property type="protein sequence ID" value="ASM76907.1"/>
    <property type="molecule type" value="Genomic_DNA"/>
</dbReference>
<feature type="domain" description="Glycosyltransferase 2-like" evidence="4">
    <location>
        <begin position="240"/>
        <end position="348"/>
    </location>
</feature>
<protein>
    <submittedName>
        <fullName evidence="5">N-acetylglucosaminyl-diphospho-decaprenol L-rhamnosyltransferase</fullName>
    </submittedName>
</protein>
<dbReference type="PANTHER" id="PTHR43179:SF12">
    <property type="entry name" value="GALACTOFURANOSYLTRANSFERASE GLFT2"/>
    <property type="match status" value="1"/>
</dbReference>
<evidence type="ECO:0000313" key="5">
    <source>
        <dbReference type="EMBL" id="ASM76907.1"/>
    </source>
</evidence>
<keyword evidence="2" id="KW-0328">Glycosyltransferase</keyword>
<dbReference type="Gene3D" id="3.90.550.10">
    <property type="entry name" value="Spore Coat Polysaccharide Biosynthesis Protein SpsA, Chain A"/>
    <property type="match status" value="1"/>
</dbReference>
<dbReference type="OrthoDB" id="9816564at2"/>
<reference evidence="5 6" key="1">
    <citation type="submission" date="2017-07" db="EMBL/GenBank/DDBJ databases">
        <title>Complete Genome Sequence of the cosmetic ferment Vitreoscilla filiformis (ATCC15551).</title>
        <authorList>
            <person name="Contreras S."/>
            <person name="Sagory-Zalkind P."/>
            <person name="Blanquart H."/>
            <person name="Iltis A."/>
            <person name="Morand S.C."/>
        </authorList>
    </citation>
    <scope>NUCLEOTIDE SEQUENCE [LARGE SCALE GENOMIC DNA]</scope>
    <source>
        <strain evidence="5 6">ATCC 15551</strain>
    </source>
</reference>
<evidence type="ECO:0000259" key="4">
    <source>
        <dbReference type="Pfam" id="PF00535"/>
    </source>
</evidence>
<dbReference type="Gene3D" id="3.40.50.2000">
    <property type="entry name" value="Glycogen Phosphorylase B"/>
    <property type="match status" value="2"/>
</dbReference>
<proteinExistence type="inferred from homology"/>
<keyword evidence="3 5" id="KW-0808">Transferase</keyword>
<dbReference type="Pfam" id="PF00535">
    <property type="entry name" value="Glycos_transf_2"/>
    <property type="match status" value="1"/>
</dbReference>
<dbReference type="KEGG" id="vff:VITFI_CDS1129"/>
<evidence type="ECO:0000256" key="3">
    <source>
        <dbReference type="ARBA" id="ARBA00022679"/>
    </source>
</evidence>
<dbReference type="SUPFAM" id="SSF53448">
    <property type="entry name" value="Nucleotide-diphospho-sugar transferases"/>
    <property type="match status" value="1"/>
</dbReference>
<dbReference type="PANTHER" id="PTHR43179">
    <property type="entry name" value="RHAMNOSYLTRANSFERASE WBBL"/>
    <property type="match status" value="1"/>
</dbReference>